<proteinExistence type="predicted"/>
<organism evidence="1 2">
    <name type="scientific">Lasius platythorax</name>
    <dbReference type="NCBI Taxonomy" id="488582"/>
    <lineage>
        <taxon>Eukaryota</taxon>
        <taxon>Metazoa</taxon>
        <taxon>Ecdysozoa</taxon>
        <taxon>Arthropoda</taxon>
        <taxon>Hexapoda</taxon>
        <taxon>Insecta</taxon>
        <taxon>Pterygota</taxon>
        <taxon>Neoptera</taxon>
        <taxon>Endopterygota</taxon>
        <taxon>Hymenoptera</taxon>
        <taxon>Apocrita</taxon>
        <taxon>Aculeata</taxon>
        <taxon>Formicoidea</taxon>
        <taxon>Formicidae</taxon>
        <taxon>Formicinae</taxon>
        <taxon>Lasius</taxon>
        <taxon>Lasius</taxon>
    </lineage>
</organism>
<evidence type="ECO:0000313" key="2">
    <source>
        <dbReference type="Proteomes" id="UP001497644"/>
    </source>
</evidence>
<reference evidence="1" key="1">
    <citation type="submission" date="2024-04" db="EMBL/GenBank/DDBJ databases">
        <authorList>
            <consortium name="Molecular Ecology Group"/>
        </authorList>
    </citation>
    <scope>NUCLEOTIDE SEQUENCE</scope>
</reference>
<dbReference type="Proteomes" id="UP001497644">
    <property type="component" value="Chromosome 15"/>
</dbReference>
<gene>
    <name evidence="1" type="ORF">LPLAT_LOCUS4808</name>
</gene>
<name>A0AAV2NHQ4_9HYME</name>
<protein>
    <submittedName>
        <fullName evidence="1">Uncharacterized protein</fullName>
    </submittedName>
</protein>
<keyword evidence="2" id="KW-1185">Reference proteome</keyword>
<dbReference type="AlphaFoldDB" id="A0AAV2NHQ4"/>
<evidence type="ECO:0000313" key="1">
    <source>
        <dbReference type="EMBL" id="CAL1679062.1"/>
    </source>
</evidence>
<accession>A0AAV2NHQ4</accession>
<dbReference type="EMBL" id="OZ034838">
    <property type="protein sequence ID" value="CAL1679062.1"/>
    <property type="molecule type" value="Genomic_DNA"/>
</dbReference>
<sequence length="258" mass="29589">MTFDFSSNHPSLVHSLYGHHDTTNFFYRPQSSIPMTDVDDSVALHKRRCRTNLRNAELSKRTFRIFLEKQILSHVEVEIRKNIHEAQTPLTPNFDYNKSDFTLNHVRLLTLSPSLQTTVSGKMSIKSDLNLPNLEAEVYSSNRAIRISNTIITADSEINVYEDSVQNKSKVCTVATYTASTSNQNKSTNPKINTANKESHTLMYNTSPEWFQDNEIVSVHGSLLSETISDISLHSTDLQRNTHHKRCRWKRILFCCIN</sequence>